<dbReference type="Gene3D" id="4.10.240.10">
    <property type="entry name" value="Zn(2)-C6 fungal-type DNA-binding domain"/>
    <property type="match status" value="1"/>
</dbReference>
<gene>
    <name evidence="5" type="ORF">CONCODRAFT_11474</name>
</gene>
<dbReference type="AlphaFoldDB" id="A0A137NVB6"/>
<dbReference type="PANTHER" id="PTHR31001:SF87">
    <property type="entry name" value="COL-21"/>
    <property type="match status" value="1"/>
</dbReference>
<dbReference type="PROSITE" id="PS00463">
    <property type="entry name" value="ZN2_CY6_FUNGAL_1"/>
    <property type="match status" value="1"/>
</dbReference>
<dbReference type="GO" id="GO:0008270">
    <property type="term" value="F:zinc ion binding"/>
    <property type="evidence" value="ECO:0007669"/>
    <property type="project" value="InterPro"/>
</dbReference>
<dbReference type="PANTHER" id="PTHR31001">
    <property type="entry name" value="UNCHARACTERIZED TRANSCRIPTIONAL REGULATORY PROTEIN"/>
    <property type="match status" value="1"/>
</dbReference>
<evidence type="ECO:0000256" key="2">
    <source>
        <dbReference type="ARBA" id="ARBA00023242"/>
    </source>
</evidence>
<dbReference type="InterPro" id="IPR050613">
    <property type="entry name" value="Sec_Metabolite_Reg"/>
</dbReference>
<dbReference type="InterPro" id="IPR036864">
    <property type="entry name" value="Zn2-C6_fun-type_DNA-bd_sf"/>
</dbReference>
<dbReference type="SMART" id="SM00066">
    <property type="entry name" value="GAL4"/>
    <property type="match status" value="1"/>
</dbReference>
<dbReference type="Proteomes" id="UP000070444">
    <property type="component" value="Unassembled WGS sequence"/>
</dbReference>
<feature type="transmembrane region" description="Helical" evidence="3">
    <location>
        <begin position="334"/>
        <end position="353"/>
    </location>
</feature>
<accession>A0A137NVB6</accession>
<dbReference type="OrthoDB" id="435881at2759"/>
<dbReference type="PROSITE" id="PS50048">
    <property type="entry name" value="ZN2_CY6_FUNGAL_2"/>
    <property type="match status" value="1"/>
</dbReference>
<reference evidence="5 6" key="1">
    <citation type="journal article" date="2015" name="Genome Biol. Evol.">
        <title>Phylogenomic analyses indicate that early fungi evolved digesting cell walls of algal ancestors of land plants.</title>
        <authorList>
            <person name="Chang Y."/>
            <person name="Wang S."/>
            <person name="Sekimoto S."/>
            <person name="Aerts A.L."/>
            <person name="Choi C."/>
            <person name="Clum A."/>
            <person name="LaButti K.M."/>
            <person name="Lindquist E.A."/>
            <person name="Yee Ngan C."/>
            <person name="Ohm R.A."/>
            <person name="Salamov A.A."/>
            <person name="Grigoriev I.V."/>
            <person name="Spatafora J.W."/>
            <person name="Berbee M.L."/>
        </authorList>
    </citation>
    <scope>NUCLEOTIDE SEQUENCE [LARGE SCALE GENOMIC DNA]</scope>
    <source>
        <strain evidence="5 6">NRRL 28638</strain>
    </source>
</reference>
<evidence type="ECO:0000259" key="4">
    <source>
        <dbReference type="PROSITE" id="PS50048"/>
    </source>
</evidence>
<name>A0A137NVB6_CONC2</name>
<dbReference type="SUPFAM" id="SSF57701">
    <property type="entry name" value="Zn2/Cys6 DNA-binding domain"/>
    <property type="match status" value="1"/>
</dbReference>
<evidence type="ECO:0000313" key="5">
    <source>
        <dbReference type="EMBL" id="KXN66638.1"/>
    </source>
</evidence>
<feature type="transmembrane region" description="Helical" evidence="3">
    <location>
        <begin position="267"/>
        <end position="285"/>
    </location>
</feature>
<feature type="transmembrane region" description="Helical" evidence="3">
    <location>
        <begin position="405"/>
        <end position="425"/>
    </location>
</feature>
<dbReference type="InterPro" id="IPR001138">
    <property type="entry name" value="Zn2Cys6_DnaBD"/>
</dbReference>
<dbReference type="GO" id="GO:0000981">
    <property type="term" value="F:DNA-binding transcription factor activity, RNA polymerase II-specific"/>
    <property type="evidence" value="ECO:0007669"/>
    <property type="project" value="InterPro"/>
</dbReference>
<dbReference type="Pfam" id="PF00172">
    <property type="entry name" value="Zn_clus"/>
    <property type="match status" value="1"/>
</dbReference>
<evidence type="ECO:0000256" key="3">
    <source>
        <dbReference type="SAM" id="Phobius"/>
    </source>
</evidence>
<dbReference type="GO" id="GO:0005634">
    <property type="term" value="C:nucleus"/>
    <property type="evidence" value="ECO:0007669"/>
    <property type="project" value="UniProtKB-SubCell"/>
</dbReference>
<keyword evidence="6" id="KW-1185">Reference proteome</keyword>
<protein>
    <recommendedName>
        <fullName evidence="4">Zn(2)-C6 fungal-type domain-containing protein</fullName>
    </recommendedName>
</protein>
<sequence>MRNRVQLSCVECRRKKAKCNRLEPCTNCIKSSTLCLYTKTTQNTLEFSNQIEFVYRNHATSYYTYNKKRMVDFCHLDPKLNYIRSILDSGELEKAVGKKLRRNELNMIRKVNLENYGVDPKIHNLIEFLVGMSFQFCIFNPVTVQTIQKSYLTFGLNSYLINCISALMFPKYLLLRGIIKSLPLKDNIFYIKSLHLLTCSSTLKSEIALGTIYLLCFETRCGNLWGAMVHHGMAKSACLELRLHMVDADNQACLKKYQSIETCEKRNAWWCIMGVEIAMSLIYNLPITAQSNPKQCHMPHHLLNFSPGPYSVDEDIEHSFQNIYSPSIYEKLPHFNYVSIIIWLAEAAVIILGEFKGFYKSSKDIQYRAKLLSNLDEKFGIILNISKFFNLVDYEAKLKTTPLDYANTSALFIVITFNAFIMFFYEAIYHAYIDIKLFNLAEDYKLKMKDRAKSLFSFIAKTIKLRNYPDPEIDLTQYYISIQIIPDILVSLIKLFTPIRTIEDMEQVKFVFELLYEFSLYYPKSKLYYDWCAEQMKTNVRFNYTNDIITISQKGILKILEKSLNKQFFFQ</sequence>
<evidence type="ECO:0000256" key="1">
    <source>
        <dbReference type="ARBA" id="ARBA00004123"/>
    </source>
</evidence>
<organism evidence="5 6">
    <name type="scientific">Conidiobolus coronatus (strain ATCC 28846 / CBS 209.66 / NRRL 28638)</name>
    <name type="common">Delacroixia coronata</name>
    <dbReference type="NCBI Taxonomy" id="796925"/>
    <lineage>
        <taxon>Eukaryota</taxon>
        <taxon>Fungi</taxon>
        <taxon>Fungi incertae sedis</taxon>
        <taxon>Zoopagomycota</taxon>
        <taxon>Entomophthoromycotina</taxon>
        <taxon>Entomophthoromycetes</taxon>
        <taxon>Entomophthorales</taxon>
        <taxon>Ancylistaceae</taxon>
        <taxon>Conidiobolus</taxon>
    </lineage>
</organism>
<dbReference type="CDD" id="cd00067">
    <property type="entry name" value="GAL4"/>
    <property type="match status" value="1"/>
</dbReference>
<keyword evidence="3" id="KW-0812">Transmembrane</keyword>
<dbReference type="CDD" id="cd12148">
    <property type="entry name" value="fungal_TF_MHR"/>
    <property type="match status" value="1"/>
</dbReference>
<evidence type="ECO:0000313" key="6">
    <source>
        <dbReference type="Proteomes" id="UP000070444"/>
    </source>
</evidence>
<dbReference type="EMBL" id="KQ964703">
    <property type="protein sequence ID" value="KXN66638.1"/>
    <property type="molecule type" value="Genomic_DNA"/>
</dbReference>
<feature type="domain" description="Zn(2)-C6 fungal-type" evidence="4">
    <location>
        <begin position="8"/>
        <end position="37"/>
    </location>
</feature>
<comment type="subcellular location">
    <subcellularLocation>
        <location evidence="1">Nucleus</location>
    </subcellularLocation>
</comment>
<proteinExistence type="predicted"/>
<keyword evidence="3" id="KW-1133">Transmembrane helix</keyword>
<keyword evidence="3" id="KW-0472">Membrane</keyword>
<keyword evidence="2" id="KW-0539">Nucleus</keyword>